<dbReference type="WBParaSite" id="SMUV_0000162001-mRNA-1">
    <property type="protein sequence ID" value="SMUV_0000162001-mRNA-1"/>
    <property type="gene ID" value="SMUV_0000162001"/>
</dbReference>
<proteinExistence type="predicted"/>
<keyword evidence="2" id="KW-1185">Reference proteome</keyword>
<accession>A0A0N5ABU4</accession>
<dbReference type="Pfam" id="PF03564">
    <property type="entry name" value="DUF1759"/>
    <property type="match status" value="1"/>
</dbReference>
<evidence type="ECO:0000313" key="2">
    <source>
        <dbReference type="Proteomes" id="UP000046393"/>
    </source>
</evidence>
<dbReference type="Proteomes" id="UP000046393">
    <property type="component" value="Unplaced"/>
</dbReference>
<name>A0A0N5ABU4_9BILA</name>
<reference evidence="3" key="1">
    <citation type="submission" date="2017-02" db="UniProtKB">
        <authorList>
            <consortium name="WormBaseParasite"/>
        </authorList>
    </citation>
    <scope>IDENTIFICATION</scope>
</reference>
<feature type="region of interest" description="Disordered" evidence="1">
    <location>
        <begin position="1"/>
        <end position="31"/>
    </location>
</feature>
<evidence type="ECO:0000256" key="1">
    <source>
        <dbReference type="SAM" id="MobiDB-lite"/>
    </source>
</evidence>
<dbReference type="InterPro" id="IPR005312">
    <property type="entry name" value="DUF1759"/>
</dbReference>
<evidence type="ECO:0000313" key="3">
    <source>
        <dbReference type="WBParaSite" id="SMUV_0000162001-mRNA-1"/>
    </source>
</evidence>
<organism evidence="2 3">
    <name type="scientific">Syphacia muris</name>
    <dbReference type="NCBI Taxonomy" id="451379"/>
    <lineage>
        <taxon>Eukaryota</taxon>
        <taxon>Metazoa</taxon>
        <taxon>Ecdysozoa</taxon>
        <taxon>Nematoda</taxon>
        <taxon>Chromadorea</taxon>
        <taxon>Rhabditida</taxon>
        <taxon>Spirurina</taxon>
        <taxon>Oxyuridomorpha</taxon>
        <taxon>Oxyuroidea</taxon>
        <taxon>Oxyuridae</taxon>
        <taxon>Syphacia</taxon>
    </lineage>
</organism>
<dbReference type="PANTHER" id="PTHR22954:SF3">
    <property type="entry name" value="PROTEIN CBG08539"/>
    <property type="match status" value="1"/>
</dbReference>
<protein>
    <submittedName>
        <fullName evidence="3">Uncharacterized protein</fullName>
    </submittedName>
</protein>
<dbReference type="AlphaFoldDB" id="A0A0N5ABU4"/>
<sequence>MTKVERILKKVKQPPSEKQTSLGSEPQVVQSQVSHSSYPQVEIKGYEGNIADWPAFWSRFNCAVYSTSTQTIDKFLRLQSLLKGPAWDLVKGFLTTPENYPIVTDLLRDKFRSDEKIQTTLRKQLWLLPAVREGNPTKLLFDMETILQKYETTKSFINVHHLEDMIMHRR</sequence>
<dbReference type="PANTHER" id="PTHR22954">
    <property type="entry name" value="RETROVIRAL PROTEASE-RELATED"/>
    <property type="match status" value="1"/>
</dbReference>